<reference evidence="2 3" key="2">
    <citation type="journal article" date="2016" name="Appl. Microbiol. Biotechnol.">
        <title>Mutations improving production and secretion of extracellular lipase by Burkholderia glumae PG1.</title>
        <authorList>
            <person name="Knapp A."/>
            <person name="Voget S."/>
            <person name="Gao R."/>
            <person name="Zaburannyi N."/>
            <person name="Krysciak D."/>
            <person name="Breuer M."/>
            <person name="Hauer B."/>
            <person name="Streit W.R."/>
            <person name="Muller R."/>
            <person name="Daniel R."/>
            <person name="Jaeger K.E."/>
        </authorList>
    </citation>
    <scope>NUCLEOTIDE SEQUENCE [LARGE SCALE GENOMIC DNA]</scope>
    <source>
        <strain evidence="2 3">PG1</strain>
    </source>
</reference>
<dbReference type="Pfam" id="PF15919">
    <property type="entry name" value="HicB_lk_antitox"/>
    <property type="match status" value="1"/>
</dbReference>
<evidence type="ECO:0000259" key="1">
    <source>
        <dbReference type="Pfam" id="PF15919"/>
    </source>
</evidence>
<sequence>MPSTKQSRTRARQLPGTSTRCVELGEPVKFKYSTVESLAAEPDHAGAVRAFVSADPSRFDTKPERINVGLPRFVPSRIGEHVKARRETRSGFLARAAPEALSAEEREFNITHRL</sequence>
<feature type="domain" description="HicB-like antitoxin of toxin-antitoxin system" evidence="1">
    <location>
        <begin position="21"/>
        <end position="97"/>
    </location>
</feature>
<keyword evidence="3" id="KW-1185">Reference proteome</keyword>
<accession>A0A0B6SC66</accession>
<protein>
    <recommendedName>
        <fullName evidence="1">HicB-like antitoxin of toxin-antitoxin system domain-containing protein</fullName>
    </recommendedName>
</protein>
<evidence type="ECO:0000313" key="2">
    <source>
        <dbReference type="EMBL" id="AJK50840.1"/>
    </source>
</evidence>
<proteinExistence type="predicted"/>
<dbReference type="InterPro" id="IPR031807">
    <property type="entry name" value="HicB-like"/>
</dbReference>
<dbReference type="AlphaFoldDB" id="A0A0B6SC66"/>
<organism evidence="2 3">
    <name type="scientific">Burkholderia plantarii</name>
    <dbReference type="NCBI Taxonomy" id="41899"/>
    <lineage>
        <taxon>Bacteria</taxon>
        <taxon>Pseudomonadati</taxon>
        <taxon>Pseudomonadota</taxon>
        <taxon>Betaproteobacteria</taxon>
        <taxon>Burkholderiales</taxon>
        <taxon>Burkholderiaceae</taxon>
        <taxon>Burkholderia</taxon>
    </lineage>
</organism>
<name>A0A0B6SC66_BURPL</name>
<gene>
    <name evidence="2" type="ORF">BGL_2c27860</name>
</gene>
<dbReference type="KEGG" id="bgp:BGL_2c27860"/>
<dbReference type="EMBL" id="CP002581">
    <property type="protein sequence ID" value="AJK50840.1"/>
    <property type="molecule type" value="Genomic_DNA"/>
</dbReference>
<reference evidence="3" key="1">
    <citation type="submission" date="2011-03" db="EMBL/GenBank/DDBJ databases">
        <authorList>
            <person name="Voget S."/>
            <person name="Streit W.R."/>
            <person name="Jaeger K.E."/>
            <person name="Daniel R."/>
        </authorList>
    </citation>
    <scope>NUCLEOTIDE SEQUENCE [LARGE SCALE GENOMIC DNA]</scope>
    <source>
        <strain evidence="3">PG1</strain>
    </source>
</reference>
<evidence type="ECO:0000313" key="3">
    <source>
        <dbReference type="Proteomes" id="UP000031838"/>
    </source>
</evidence>
<dbReference type="HOGENOM" id="CLU_2116369_0_0_4"/>
<dbReference type="Proteomes" id="UP000031838">
    <property type="component" value="Chromosome 2"/>
</dbReference>